<evidence type="ECO:0000256" key="1">
    <source>
        <dbReference type="SAM" id="MobiDB-lite"/>
    </source>
</evidence>
<feature type="region of interest" description="Disordered" evidence="1">
    <location>
        <begin position="119"/>
        <end position="146"/>
    </location>
</feature>
<dbReference type="EMBL" id="BLRV01000114">
    <property type="protein sequence ID" value="GFP21832.1"/>
    <property type="molecule type" value="Genomic_DNA"/>
</dbReference>
<gene>
    <name evidence="2" type="ORF">HKBW3S06_01059</name>
</gene>
<accession>A0A6V8NNB0</accession>
<evidence type="ECO:0000313" key="2">
    <source>
        <dbReference type="EMBL" id="GFP21832.1"/>
    </source>
</evidence>
<protein>
    <submittedName>
        <fullName evidence="2">Uncharacterized protein</fullName>
    </submittedName>
</protein>
<proteinExistence type="predicted"/>
<dbReference type="Proteomes" id="UP000580051">
    <property type="component" value="Unassembled WGS sequence"/>
</dbReference>
<sequence length="146" mass="16519">MSYYHRRRIRRRRRDMVPLAAALSSVVLSVTIVTLLGMGLQAGLADDYLSSLPRLEEIEPRETGLTSRLYAADGSLIAVFHGEENRKLVSLEKIPPSPHPGCHRHRGRALLQAQRIRPGGYTESPHRQPAHRPDRARGEHYHPTVH</sequence>
<organism evidence="2 3">
    <name type="scientific">Candidatus Hakubella thermalkaliphila</name>
    <dbReference type="NCBI Taxonomy" id="2754717"/>
    <lineage>
        <taxon>Bacteria</taxon>
        <taxon>Bacillati</taxon>
        <taxon>Actinomycetota</taxon>
        <taxon>Actinomycetota incertae sedis</taxon>
        <taxon>Candidatus Hakubellales</taxon>
        <taxon>Candidatus Hakubellaceae</taxon>
        <taxon>Candidatus Hakubella</taxon>
    </lineage>
</organism>
<evidence type="ECO:0000313" key="3">
    <source>
        <dbReference type="Proteomes" id="UP000580051"/>
    </source>
</evidence>
<reference evidence="2 3" key="1">
    <citation type="journal article" date="2020" name="Front. Microbiol.">
        <title>Single-cell genomics of novel Actinobacteria with the Wood-Ljungdahl pathway discovered in a serpentinizing system.</title>
        <authorList>
            <person name="Merino N."/>
            <person name="Kawai M."/>
            <person name="Boyd E.S."/>
            <person name="Colman D.R."/>
            <person name="McGlynn S.E."/>
            <person name="Nealson K.H."/>
            <person name="Kurokawa K."/>
            <person name="Hongoh Y."/>
        </authorList>
    </citation>
    <scope>NUCLEOTIDE SEQUENCE [LARGE SCALE GENOMIC DNA]</scope>
    <source>
        <strain evidence="2 3">S06</strain>
    </source>
</reference>
<comment type="caution">
    <text evidence="2">The sequence shown here is derived from an EMBL/GenBank/DDBJ whole genome shotgun (WGS) entry which is preliminary data.</text>
</comment>
<dbReference type="AlphaFoldDB" id="A0A6V8NNB0"/>
<name>A0A6V8NNB0_9ACTN</name>
<feature type="compositionally biased region" description="Basic and acidic residues" evidence="1">
    <location>
        <begin position="131"/>
        <end position="146"/>
    </location>
</feature>